<protein>
    <recommendedName>
        <fullName evidence="5">Cr1-8 nvi</fullName>
    </recommendedName>
</protein>
<sequence>MSQETEKKRRKVYLNTDEPFVVPRTTRWYNDTRLSTGATSATPDSVPDASQMLGASQDQSRNSFSSADELLNSADCSDPVCCAHEADYVDHASDASNGAATGDDESDSDDDASSQGDAAPFFDETETLSECFSNLGNQTLPGSGTTVAAAIVLIMAFVVAHGLTWNAVDDLLKLIDALFGAKKTGLPGTKYLLRKLWVPKCKGMTKSYYYCDACTSLLEPRAGGGTLRCELCKTTSTIAEVKKKGCLFVIMDMKEQLRHIVAQTKDALYSNLCKLKERMDAGTTALSGIADGSACKALRQDGKVRWSDLTLTVNTDGSPLFKSTNASIWPIQFFVNELPFPSQTEHTVLAGLWFGHKHPDMLLFLSKFVEEVKAVGELMWKCGSAELRSKVYPVCVCVDAPARAAVGNHTQFNGQFGCPWCLACGKLDDKRRLYLETEPSVQRTTEGVQRDAKLAMQLDTPVNGVKGPSPLTNLPYLDLVWCYTVEYMHCVLLGVVRQFTEYWVDSVNSNEDYYIGQPSTLQAVSKRLLRIRPPHHITRLPRTLRARCFWKAHEWRNWLLFYCLPCCWGILPPVYLKHFAFLSEAIFILLQDELSDAAITHADRLLREFVGRAARLYGDHCMTFNVHQLTHLAQAARKYGPLWAHSAFTFESGNGRIVKLVTAANGVKEQIVERVVMHQELQLLLSLASFPPSVKQLCQDFLGYPRLEKAYHVGGACMFGRPKRVLSLSSMEAASVNSLVGDVHDVQEHFRFAYAGTVFHSKEYKRSGKRDSAVFEAHDGGCFVIKRVLEVTDAHSTANGEAILLCGKVVREYTHADLPDHISDCFFSRSQPVIALKLSAIAKPCVFVSFGDREDFICTVPNFIERD</sequence>
<comment type="caution">
    <text evidence="3">The sequence shown here is derived from an EMBL/GenBank/DDBJ whole genome shotgun (WGS) entry which is preliminary data.</text>
</comment>
<dbReference type="PANTHER" id="PTHR46579">
    <property type="entry name" value="F5/8 TYPE C DOMAIN-CONTAINING PROTEIN-RELATED"/>
    <property type="match status" value="1"/>
</dbReference>
<organism evidence="3 4">
    <name type="scientific">Haemaphysalis longicornis</name>
    <name type="common">Bush tick</name>
    <dbReference type="NCBI Taxonomy" id="44386"/>
    <lineage>
        <taxon>Eukaryota</taxon>
        <taxon>Metazoa</taxon>
        <taxon>Ecdysozoa</taxon>
        <taxon>Arthropoda</taxon>
        <taxon>Chelicerata</taxon>
        <taxon>Arachnida</taxon>
        <taxon>Acari</taxon>
        <taxon>Parasitiformes</taxon>
        <taxon>Ixodida</taxon>
        <taxon>Ixodoidea</taxon>
        <taxon>Ixodidae</taxon>
        <taxon>Haemaphysalinae</taxon>
        <taxon>Haemaphysalis</taxon>
    </lineage>
</organism>
<keyword evidence="2" id="KW-0812">Transmembrane</keyword>
<feature type="compositionally biased region" description="Acidic residues" evidence="1">
    <location>
        <begin position="102"/>
        <end position="112"/>
    </location>
</feature>
<feature type="region of interest" description="Disordered" evidence="1">
    <location>
        <begin position="28"/>
        <end position="66"/>
    </location>
</feature>
<feature type="transmembrane region" description="Helical" evidence="2">
    <location>
        <begin position="147"/>
        <end position="168"/>
    </location>
</feature>
<keyword evidence="4" id="KW-1185">Reference proteome</keyword>
<evidence type="ECO:0008006" key="5">
    <source>
        <dbReference type="Google" id="ProtNLM"/>
    </source>
</evidence>
<dbReference type="VEuPathDB" id="VectorBase:HLOH_058829"/>
<dbReference type="AlphaFoldDB" id="A0A9J6FWH5"/>
<name>A0A9J6FWH5_HAELO</name>
<keyword evidence="2" id="KW-1133">Transmembrane helix</keyword>
<accession>A0A9J6FWH5</accession>
<gene>
    <name evidence="3" type="ORF">HPB48_006512</name>
</gene>
<evidence type="ECO:0000256" key="1">
    <source>
        <dbReference type="SAM" id="MobiDB-lite"/>
    </source>
</evidence>
<feature type="region of interest" description="Disordered" evidence="1">
    <location>
        <begin position="93"/>
        <end position="119"/>
    </location>
</feature>
<evidence type="ECO:0000256" key="2">
    <source>
        <dbReference type="SAM" id="Phobius"/>
    </source>
</evidence>
<dbReference type="Proteomes" id="UP000821853">
    <property type="component" value="Chromosome 2"/>
</dbReference>
<feature type="compositionally biased region" description="Polar residues" evidence="1">
    <location>
        <begin position="53"/>
        <end position="66"/>
    </location>
</feature>
<evidence type="ECO:0000313" key="3">
    <source>
        <dbReference type="EMBL" id="KAH9367159.1"/>
    </source>
</evidence>
<dbReference type="EMBL" id="JABSTR010000004">
    <property type="protein sequence ID" value="KAH9367159.1"/>
    <property type="molecule type" value="Genomic_DNA"/>
</dbReference>
<evidence type="ECO:0000313" key="4">
    <source>
        <dbReference type="Proteomes" id="UP000821853"/>
    </source>
</evidence>
<dbReference type="PANTHER" id="PTHR46579:SF1">
    <property type="entry name" value="F5_8 TYPE C DOMAIN-CONTAINING PROTEIN"/>
    <property type="match status" value="1"/>
</dbReference>
<reference evidence="3 4" key="1">
    <citation type="journal article" date="2020" name="Cell">
        <title>Large-Scale Comparative Analyses of Tick Genomes Elucidate Their Genetic Diversity and Vector Capacities.</title>
        <authorList>
            <consortium name="Tick Genome and Microbiome Consortium (TIGMIC)"/>
            <person name="Jia N."/>
            <person name="Wang J."/>
            <person name="Shi W."/>
            <person name="Du L."/>
            <person name="Sun Y."/>
            <person name="Zhan W."/>
            <person name="Jiang J.F."/>
            <person name="Wang Q."/>
            <person name="Zhang B."/>
            <person name="Ji P."/>
            <person name="Bell-Sakyi L."/>
            <person name="Cui X.M."/>
            <person name="Yuan T.T."/>
            <person name="Jiang B.G."/>
            <person name="Yang W.F."/>
            <person name="Lam T.T."/>
            <person name="Chang Q.C."/>
            <person name="Ding S.J."/>
            <person name="Wang X.J."/>
            <person name="Zhu J.G."/>
            <person name="Ruan X.D."/>
            <person name="Zhao L."/>
            <person name="Wei J.T."/>
            <person name="Ye R.Z."/>
            <person name="Que T.C."/>
            <person name="Du C.H."/>
            <person name="Zhou Y.H."/>
            <person name="Cheng J.X."/>
            <person name="Dai P.F."/>
            <person name="Guo W.B."/>
            <person name="Han X.H."/>
            <person name="Huang E.J."/>
            <person name="Li L.F."/>
            <person name="Wei W."/>
            <person name="Gao Y.C."/>
            <person name="Liu J.Z."/>
            <person name="Shao H.Z."/>
            <person name="Wang X."/>
            <person name="Wang C.C."/>
            <person name="Yang T.C."/>
            <person name="Huo Q.B."/>
            <person name="Li W."/>
            <person name="Chen H.Y."/>
            <person name="Chen S.E."/>
            <person name="Zhou L.G."/>
            <person name="Ni X.B."/>
            <person name="Tian J.H."/>
            <person name="Sheng Y."/>
            <person name="Liu T."/>
            <person name="Pan Y.S."/>
            <person name="Xia L.Y."/>
            <person name="Li J."/>
            <person name="Zhao F."/>
            <person name="Cao W.C."/>
        </authorList>
    </citation>
    <scope>NUCLEOTIDE SEQUENCE [LARGE SCALE GENOMIC DNA]</scope>
    <source>
        <strain evidence="3">HaeL-2018</strain>
    </source>
</reference>
<proteinExistence type="predicted"/>
<dbReference type="OMA" id="LWFSSTH"/>
<keyword evidence="2" id="KW-0472">Membrane</keyword>
<dbReference type="OrthoDB" id="8194903at2759"/>
<feature type="compositionally biased region" description="Polar residues" evidence="1">
    <location>
        <begin position="28"/>
        <end position="43"/>
    </location>
</feature>